<reference evidence="1 2" key="1">
    <citation type="journal article" date="2019" name="G3 (Bethesda)">
        <title>Sequencing of a Wild Apple (Malus baccata) Genome Unravels the Differences Between Cultivated and Wild Apple Species Regarding Disease Resistance and Cold Tolerance.</title>
        <authorList>
            <person name="Chen X."/>
        </authorList>
    </citation>
    <scope>NUCLEOTIDE SEQUENCE [LARGE SCALE GENOMIC DNA]</scope>
    <source>
        <strain evidence="2">cv. Shandingzi</strain>
        <tissue evidence="1">Leaves</tissue>
    </source>
</reference>
<comment type="caution">
    <text evidence="1">The sequence shown here is derived from an EMBL/GenBank/DDBJ whole genome shotgun (WGS) entry which is preliminary data.</text>
</comment>
<proteinExistence type="predicted"/>
<dbReference type="AlphaFoldDB" id="A0A540MDB8"/>
<organism evidence="1 2">
    <name type="scientific">Malus baccata</name>
    <name type="common">Siberian crab apple</name>
    <name type="synonym">Pyrus baccata</name>
    <dbReference type="NCBI Taxonomy" id="106549"/>
    <lineage>
        <taxon>Eukaryota</taxon>
        <taxon>Viridiplantae</taxon>
        <taxon>Streptophyta</taxon>
        <taxon>Embryophyta</taxon>
        <taxon>Tracheophyta</taxon>
        <taxon>Spermatophyta</taxon>
        <taxon>Magnoliopsida</taxon>
        <taxon>eudicotyledons</taxon>
        <taxon>Gunneridae</taxon>
        <taxon>Pentapetalae</taxon>
        <taxon>rosids</taxon>
        <taxon>fabids</taxon>
        <taxon>Rosales</taxon>
        <taxon>Rosaceae</taxon>
        <taxon>Amygdaloideae</taxon>
        <taxon>Maleae</taxon>
        <taxon>Malus</taxon>
    </lineage>
</organism>
<accession>A0A540MDB8</accession>
<dbReference type="Proteomes" id="UP000315295">
    <property type="component" value="Unassembled WGS sequence"/>
</dbReference>
<evidence type="ECO:0000313" key="1">
    <source>
        <dbReference type="EMBL" id="TQD96721.1"/>
    </source>
</evidence>
<protein>
    <submittedName>
        <fullName evidence="1">Uncharacterized protein</fullName>
    </submittedName>
</protein>
<evidence type="ECO:0000313" key="2">
    <source>
        <dbReference type="Proteomes" id="UP000315295"/>
    </source>
</evidence>
<dbReference type="EMBL" id="VIEB01000286">
    <property type="protein sequence ID" value="TQD96721.1"/>
    <property type="molecule type" value="Genomic_DNA"/>
</dbReference>
<sequence length="94" mass="10694">MDAVGRLWGPHGVPVVGIKQRAEIEKARVCGFVVLDDVEGWDWRRGEVPTATEENLYGTRAWELVEVFDQKICQQVLHVGVRKLTSDLGQEYWA</sequence>
<gene>
    <name evidence="1" type="ORF">C1H46_017614</name>
</gene>
<name>A0A540MDB8_MALBA</name>
<keyword evidence="2" id="KW-1185">Reference proteome</keyword>